<accession>A0A8T0J2Y5</accession>
<dbReference type="GO" id="GO:0008422">
    <property type="term" value="F:beta-glucosidase activity"/>
    <property type="evidence" value="ECO:0007669"/>
    <property type="project" value="UniProtKB-EC"/>
</dbReference>
<reference evidence="11" key="1">
    <citation type="submission" date="2020-06" db="EMBL/GenBank/DDBJ databases">
        <title>WGS assembly of Ceratodon purpureus strain R40.</title>
        <authorList>
            <person name="Carey S.B."/>
            <person name="Jenkins J."/>
            <person name="Shu S."/>
            <person name="Lovell J.T."/>
            <person name="Sreedasyam A."/>
            <person name="Maumus F."/>
            <person name="Tiley G.P."/>
            <person name="Fernandez-Pozo N."/>
            <person name="Barry K."/>
            <person name="Chen C."/>
            <person name="Wang M."/>
            <person name="Lipzen A."/>
            <person name="Daum C."/>
            <person name="Saski C.A."/>
            <person name="Payton A.C."/>
            <person name="Mcbreen J.C."/>
            <person name="Conrad R.E."/>
            <person name="Kollar L.M."/>
            <person name="Olsson S."/>
            <person name="Huttunen S."/>
            <person name="Landis J.B."/>
            <person name="Wickett N.J."/>
            <person name="Johnson M.G."/>
            <person name="Rensing S.A."/>
            <person name="Grimwood J."/>
            <person name="Schmutz J."/>
            <person name="Mcdaniel S.F."/>
        </authorList>
    </citation>
    <scope>NUCLEOTIDE SEQUENCE</scope>
    <source>
        <strain evidence="11">R40</strain>
    </source>
</reference>
<dbReference type="PROSITE" id="PS00775">
    <property type="entry name" value="GLYCOSYL_HYDROL_F3"/>
    <property type="match status" value="1"/>
</dbReference>
<evidence type="ECO:0000256" key="8">
    <source>
        <dbReference type="SAM" id="Phobius"/>
    </source>
</evidence>
<organism evidence="11 12">
    <name type="scientific">Ceratodon purpureus</name>
    <name type="common">Fire moss</name>
    <name type="synonym">Dicranum purpureum</name>
    <dbReference type="NCBI Taxonomy" id="3225"/>
    <lineage>
        <taxon>Eukaryota</taxon>
        <taxon>Viridiplantae</taxon>
        <taxon>Streptophyta</taxon>
        <taxon>Embryophyta</taxon>
        <taxon>Bryophyta</taxon>
        <taxon>Bryophytina</taxon>
        <taxon>Bryopsida</taxon>
        <taxon>Dicranidae</taxon>
        <taxon>Pseudoditrichales</taxon>
        <taxon>Ditrichaceae</taxon>
        <taxon>Ceratodon</taxon>
    </lineage>
</organism>
<evidence type="ECO:0000259" key="10">
    <source>
        <dbReference type="Pfam" id="PF01915"/>
    </source>
</evidence>
<keyword evidence="5 7" id="KW-0378">Hydrolase</keyword>
<dbReference type="InterPro" id="IPR036881">
    <property type="entry name" value="Glyco_hydro_3_C_sf"/>
</dbReference>
<evidence type="ECO:0000313" key="11">
    <source>
        <dbReference type="EMBL" id="KAG0590294.1"/>
    </source>
</evidence>
<dbReference type="Gene3D" id="3.40.50.1700">
    <property type="entry name" value="Glycoside hydrolase family 3 C-terminal domain"/>
    <property type="match status" value="1"/>
</dbReference>
<keyword evidence="12" id="KW-1185">Reference proteome</keyword>
<dbReference type="InterPro" id="IPR017853">
    <property type="entry name" value="GH"/>
</dbReference>
<dbReference type="SUPFAM" id="SSF52279">
    <property type="entry name" value="Beta-D-glucan exohydrolase, C-terminal domain"/>
    <property type="match status" value="1"/>
</dbReference>
<protein>
    <recommendedName>
        <fullName evidence="3">beta-glucosidase</fullName>
        <ecNumber evidence="3">3.2.1.21</ecNumber>
    </recommendedName>
</protein>
<feature type="domain" description="Glycoside hydrolase family 3 C-terminal" evidence="10">
    <location>
        <begin position="460"/>
        <end position="669"/>
    </location>
</feature>
<dbReference type="PANTHER" id="PTHR30620:SF16">
    <property type="entry name" value="LYSOSOMAL BETA GLUCOSIDASE"/>
    <property type="match status" value="1"/>
</dbReference>
<evidence type="ECO:0000256" key="6">
    <source>
        <dbReference type="ARBA" id="ARBA00023295"/>
    </source>
</evidence>
<dbReference type="FunFam" id="3.20.20.300:FF:000003">
    <property type="entry name" value="Beta-D-glucan exohydrolase isoenzyme ExoI"/>
    <property type="match status" value="1"/>
</dbReference>
<dbReference type="Gene3D" id="3.20.20.300">
    <property type="entry name" value="Glycoside hydrolase, family 3, N-terminal domain"/>
    <property type="match status" value="1"/>
</dbReference>
<dbReference type="Pfam" id="PF01915">
    <property type="entry name" value="Glyco_hydro_3_C"/>
    <property type="match status" value="1"/>
</dbReference>
<dbReference type="InterPro" id="IPR051915">
    <property type="entry name" value="Cellulose_Degrad_GH3"/>
</dbReference>
<dbReference type="FunFam" id="3.40.50.1700:FF:000002">
    <property type="entry name" value="Glycosyl hydrolase family protein"/>
    <property type="match status" value="1"/>
</dbReference>
<dbReference type="PRINTS" id="PR00133">
    <property type="entry name" value="GLHYDRLASE3"/>
</dbReference>
<comment type="caution">
    <text evidence="11">The sequence shown here is derived from an EMBL/GenBank/DDBJ whole genome shotgun (WGS) entry which is preliminary data.</text>
</comment>
<gene>
    <name evidence="11" type="ORF">KC19_1G087100</name>
</gene>
<proteinExistence type="inferred from homology"/>
<feature type="transmembrane region" description="Helical" evidence="8">
    <location>
        <begin position="39"/>
        <end position="59"/>
    </location>
</feature>
<dbReference type="EMBL" id="CM026421">
    <property type="protein sequence ID" value="KAG0590294.1"/>
    <property type="molecule type" value="Genomic_DNA"/>
</dbReference>
<dbReference type="SUPFAM" id="SSF51445">
    <property type="entry name" value="(Trans)glycosidases"/>
    <property type="match status" value="1"/>
</dbReference>
<comment type="similarity">
    <text evidence="2 7">Belongs to the glycosyl hydrolase 3 family.</text>
</comment>
<dbReference type="GO" id="GO:0009251">
    <property type="term" value="P:glucan catabolic process"/>
    <property type="evidence" value="ECO:0007669"/>
    <property type="project" value="TreeGrafter"/>
</dbReference>
<dbReference type="InterPro" id="IPR019800">
    <property type="entry name" value="Glyco_hydro_3_AS"/>
</dbReference>
<comment type="catalytic activity">
    <reaction evidence="1">
        <text>Hydrolysis of terminal, non-reducing beta-D-glucosyl residues with release of beta-D-glucose.</text>
        <dbReference type="EC" id="3.2.1.21"/>
    </reaction>
</comment>
<dbReference type="InterPro" id="IPR002772">
    <property type="entry name" value="Glyco_hydro_3_C"/>
</dbReference>
<evidence type="ECO:0000313" key="12">
    <source>
        <dbReference type="Proteomes" id="UP000822688"/>
    </source>
</evidence>
<dbReference type="InterPro" id="IPR036962">
    <property type="entry name" value="Glyco_hydro_3_N_sf"/>
</dbReference>
<evidence type="ECO:0000259" key="9">
    <source>
        <dbReference type="Pfam" id="PF00933"/>
    </source>
</evidence>
<evidence type="ECO:0000256" key="1">
    <source>
        <dbReference type="ARBA" id="ARBA00000448"/>
    </source>
</evidence>
<feature type="domain" description="Glycoside hydrolase family 3 N-terminal" evidence="9">
    <location>
        <begin position="97"/>
        <end position="423"/>
    </location>
</feature>
<evidence type="ECO:0000256" key="7">
    <source>
        <dbReference type="RuleBase" id="RU361161"/>
    </source>
</evidence>
<sequence>MRSSLTKPGNKYTKKGNSLTQQLRNSLGRPLTVKFLTRAFAMALTANVLLAMVVAFLAFHKSESAKNHPPARKTYRLYQDMGQPVEERVKDLLSRMTLAEKIGQMTQTERSVTNHTNIRDFGIGSILSGGGSGPVENATVLQWGNMTNYFQKAAMNTRLAIPLIYGIDAVHGNNNIYGATIFPHNVGLGCTRDPELVERIGSATALECRATGIQYAFAPCIAVCRDPRWGRCYESYSEDPEIVRDMTSLIDGLQGRAPAGWDGPYVEDSDKVAACAKHFVGDGGTTRGLNGNNTQVSYRELVNIHMKAYKDAVRKGVATVMASYSSWNGVKMHANKFLLTRVLKKELGFKGFIISDYMGIDLITDPPGANYTYSVYAGIHAGLDMIMVPFAYEQFIGNLTQMVKSGAIPMSRINDAVTRILRVKFQMGLFESPYSDTKLVKTVGQESHRELSREAVRKSLVLLKNGKTPLTPLLPLNRNAKRILVTGSHASNIGLQCGGWTIKWQGKSGDITPGTTVLEGIQQAVSPDTEVVYAEKPGKGLFENLGFDYAIVVVGEPPYAETHGDNLNLTIPLNGPHAITHTCRRVRCVVVLMSGRPLVVAPLLHQMDALVAAWLPGTEAGLGIADVLFGSYDFTGKLARTWFRSVDQLPMNVGDKHYHPLFPFGYGLTMGLNNSRYIVLLVVLFLHM</sequence>
<dbReference type="Proteomes" id="UP000822688">
    <property type="component" value="Chromosome 1"/>
</dbReference>
<evidence type="ECO:0000256" key="5">
    <source>
        <dbReference type="ARBA" id="ARBA00022801"/>
    </source>
</evidence>
<keyword evidence="4" id="KW-0732">Signal</keyword>
<dbReference type="InterPro" id="IPR001764">
    <property type="entry name" value="Glyco_hydro_3_N"/>
</dbReference>
<keyword evidence="8" id="KW-0812">Transmembrane</keyword>
<name>A0A8T0J2Y5_CERPU</name>
<keyword evidence="8" id="KW-1133">Transmembrane helix</keyword>
<dbReference type="EC" id="3.2.1.21" evidence="3"/>
<evidence type="ECO:0000256" key="2">
    <source>
        <dbReference type="ARBA" id="ARBA00005336"/>
    </source>
</evidence>
<dbReference type="PANTHER" id="PTHR30620">
    <property type="entry name" value="PERIPLASMIC BETA-GLUCOSIDASE-RELATED"/>
    <property type="match status" value="1"/>
</dbReference>
<evidence type="ECO:0000256" key="4">
    <source>
        <dbReference type="ARBA" id="ARBA00022729"/>
    </source>
</evidence>
<keyword evidence="8" id="KW-0472">Membrane</keyword>
<keyword evidence="6 7" id="KW-0326">Glycosidase</keyword>
<dbReference type="Pfam" id="PF00933">
    <property type="entry name" value="Glyco_hydro_3"/>
    <property type="match status" value="1"/>
</dbReference>
<dbReference type="AlphaFoldDB" id="A0A8T0J2Y5"/>
<evidence type="ECO:0000256" key="3">
    <source>
        <dbReference type="ARBA" id="ARBA00012744"/>
    </source>
</evidence>